<evidence type="ECO:0008006" key="3">
    <source>
        <dbReference type="Google" id="ProtNLM"/>
    </source>
</evidence>
<gene>
    <name evidence="1" type="ORF">LITE_LOCUS44188</name>
</gene>
<accession>A0AAV0QRT1</accession>
<dbReference type="AlphaFoldDB" id="A0AAV0QRT1"/>
<protein>
    <recommendedName>
        <fullName evidence="3">Protein COFACTOR ASSEMBLY OF COMPLEX C SUBUNIT B CCB2, chloroplastic</fullName>
    </recommendedName>
</protein>
<organism evidence="1 2">
    <name type="scientific">Linum tenue</name>
    <dbReference type="NCBI Taxonomy" id="586396"/>
    <lineage>
        <taxon>Eukaryota</taxon>
        <taxon>Viridiplantae</taxon>
        <taxon>Streptophyta</taxon>
        <taxon>Embryophyta</taxon>
        <taxon>Tracheophyta</taxon>
        <taxon>Spermatophyta</taxon>
        <taxon>Magnoliopsida</taxon>
        <taxon>eudicotyledons</taxon>
        <taxon>Gunneridae</taxon>
        <taxon>Pentapetalae</taxon>
        <taxon>rosids</taxon>
        <taxon>fabids</taxon>
        <taxon>Malpighiales</taxon>
        <taxon>Linaceae</taxon>
        <taxon>Linum</taxon>
    </lineage>
</organism>
<dbReference type="EMBL" id="CAMGYJ010000010">
    <property type="protein sequence ID" value="CAI0546982.1"/>
    <property type="molecule type" value="Genomic_DNA"/>
</dbReference>
<dbReference type="Pfam" id="PF11152">
    <property type="entry name" value="CCB2_CCB4"/>
    <property type="match status" value="1"/>
</dbReference>
<reference evidence="1" key="1">
    <citation type="submission" date="2022-08" db="EMBL/GenBank/DDBJ databases">
        <authorList>
            <person name="Gutierrez-Valencia J."/>
        </authorList>
    </citation>
    <scope>NUCLEOTIDE SEQUENCE</scope>
</reference>
<dbReference type="PANTHER" id="PTHR36403">
    <property type="entry name" value="PROTEIN COFACTOR ASSEMBLY OF COMPLEX C SUBUNIT B CCB2, CHLOROPLASTIC"/>
    <property type="match status" value="1"/>
</dbReference>
<keyword evidence="2" id="KW-1185">Reference proteome</keyword>
<dbReference type="PANTHER" id="PTHR36403:SF1">
    <property type="entry name" value="PROTEIN COFACTOR ASSEMBLY OF COMPLEX C SUBUNIT B CCB2, CHLOROPLASTIC"/>
    <property type="match status" value="1"/>
</dbReference>
<evidence type="ECO:0000313" key="1">
    <source>
        <dbReference type="EMBL" id="CAI0546982.1"/>
    </source>
</evidence>
<proteinExistence type="predicted"/>
<dbReference type="InterPro" id="IPR044970">
    <property type="entry name" value="CCB2"/>
</dbReference>
<sequence>MGSLSIGPLIQLGYSSCRLPSNRTRKPIAIRADGSPTSKDQQDQLNVSVLRFTFGIPGLDETYLPRWIGYGFGSLLLLNHFAGSDSSTTSAQLRTEGLGLSLAAFSVALPYFGRFLKGATRVDQVALPEGTQQIFVMSPTISDSEKEEFAWGSYVLLRNTNTVAVLISIQGELCVRGYWNVPYDNGTAKAPILDWFQRQIENIGLGDLKDVLYFPQVPGSELWEMLPNGTRSLLVVPVLQSRDGSGIEMIKNRGFVILASNMEYAYTEKDRAWIRAIANKFRVQLTVCPRLERFFGQFGPHLLMGGPARERQIYIIHSSRTSGRKLK</sequence>
<name>A0AAV0QRT1_9ROSI</name>
<dbReference type="GO" id="GO:0010190">
    <property type="term" value="P:cytochrome b6f complex assembly"/>
    <property type="evidence" value="ECO:0007669"/>
    <property type="project" value="InterPro"/>
</dbReference>
<dbReference type="InterPro" id="IPR021325">
    <property type="entry name" value="CCB2/CCB4"/>
</dbReference>
<evidence type="ECO:0000313" key="2">
    <source>
        <dbReference type="Proteomes" id="UP001154282"/>
    </source>
</evidence>
<comment type="caution">
    <text evidence="1">The sequence shown here is derived from an EMBL/GenBank/DDBJ whole genome shotgun (WGS) entry which is preliminary data.</text>
</comment>
<dbReference type="Proteomes" id="UP001154282">
    <property type="component" value="Unassembled WGS sequence"/>
</dbReference>